<dbReference type="PANTHER" id="PTHR46323:SF2">
    <property type="entry name" value="BETA-GALACTOSIDASE"/>
    <property type="match status" value="1"/>
</dbReference>
<dbReference type="GO" id="GO:0005990">
    <property type="term" value="P:lactose catabolic process"/>
    <property type="evidence" value="ECO:0007669"/>
    <property type="project" value="TreeGrafter"/>
</dbReference>
<evidence type="ECO:0000259" key="9">
    <source>
        <dbReference type="SMART" id="SM01038"/>
    </source>
</evidence>
<evidence type="ECO:0000313" key="11">
    <source>
        <dbReference type="Proteomes" id="UP000435649"/>
    </source>
</evidence>
<dbReference type="InterPro" id="IPR011013">
    <property type="entry name" value="Gal_mutarotase_sf_dom"/>
</dbReference>
<dbReference type="InterPro" id="IPR032312">
    <property type="entry name" value="LacZ_4"/>
</dbReference>
<keyword evidence="11" id="KW-1185">Reference proteome</keyword>
<dbReference type="InterPro" id="IPR006102">
    <property type="entry name" value="Ig-like_GH2"/>
</dbReference>
<comment type="similarity">
    <text evidence="3">Belongs to the glycosyl hydrolase 2 family.</text>
</comment>
<dbReference type="InterPro" id="IPR014718">
    <property type="entry name" value="GH-type_carb-bd"/>
</dbReference>
<name>A0A844FZS5_9BACT</name>
<dbReference type="InterPro" id="IPR017853">
    <property type="entry name" value="GH"/>
</dbReference>
<dbReference type="SUPFAM" id="SSF51445">
    <property type="entry name" value="(Trans)glycosidases"/>
    <property type="match status" value="1"/>
</dbReference>
<dbReference type="InterPro" id="IPR036156">
    <property type="entry name" value="Beta-gal/glucu_dom_sf"/>
</dbReference>
<evidence type="ECO:0000256" key="5">
    <source>
        <dbReference type="ARBA" id="ARBA00013303"/>
    </source>
</evidence>
<dbReference type="InterPro" id="IPR004199">
    <property type="entry name" value="B-gal_small/dom_5"/>
</dbReference>
<dbReference type="Proteomes" id="UP000435649">
    <property type="component" value="Unassembled WGS sequence"/>
</dbReference>
<dbReference type="Pfam" id="PF02836">
    <property type="entry name" value="Glyco_hydro_2_C"/>
    <property type="match status" value="1"/>
</dbReference>
<comment type="catalytic activity">
    <reaction evidence="1">
        <text>Hydrolysis of terminal non-reducing beta-D-galactose residues in beta-D-galactosides.</text>
        <dbReference type="EC" id="3.2.1.23"/>
    </reaction>
</comment>
<dbReference type="GO" id="GO:0030246">
    <property type="term" value="F:carbohydrate binding"/>
    <property type="evidence" value="ECO:0007669"/>
    <property type="project" value="InterPro"/>
</dbReference>
<dbReference type="EC" id="3.2.1.23" evidence="4"/>
<dbReference type="SUPFAM" id="SSF74650">
    <property type="entry name" value="Galactose mutarotase-like"/>
    <property type="match status" value="1"/>
</dbReference>
<evidence type="ECO:0000256" key="1">
    <source>
        <dbReference type="ARBA" id="ARBA00001412"/>
    </source>
</evidence>
<organism evidence="10 11">
    <name type="scientific">Victivallis lenta</name>
    <dbReference type="NCBI Taxonomy" id="2606640"/>
    <lineage>
        <taxon>Bacteria</taxon>
        <taxon>Pseudomonadati</taxon>
        <taxon>Lentisphaerota</taxon>
        <taxon>Lentisphaeria</taxon>
        <taxon>Victivallales</taxon>
        <taxon>Victivallaceae</taxon>
        <taxon>Victivallis</taxon>
    </lineage>
</organism>
<evidence type="ECO:0000313" key="10">
    <source>
        <dbReference type="EMBL" id="MST96616.1"/>
    </source>
</evidence>
<accession>A0A844FZS5</accession>
<dbReference type="Pfam" id="PF02929">
    <property type="entry name" value="Bgal_small_N"/>
    <property type="match status" value="1"/>
</dbReference>
<dbReference type="FunFam" id="3.20.20.80:FF:000018">
    <property type="entry name" value="Beta-galactosidase"/>
    <property type="match status" value="1"/>
</dbReference>
<dbReference type="InterPro" id="IPR006101">
    <property type="entry name" value="Glyco_hydro_2"/>
</dbReference>
<feature type="domain" description="Beta galactosidase small chain/" evidence="9">
    <location>
        <begin position="762"/>
        <end position="1039"/>
    </location>
</feature>
<evidence type="ECO:0000256" key="7">
    <source>
        <dbReference type="ARBA" id="ARBA00023295"/>
    </source>
</evidence>
<comment type="caution">
    <text evidence="10">The sequence shown here is derived from an EMBL/GenBank/DDBJ whole genome shotgun (WGS) entry which is preliminary data.</text>
</comment>
<dbReference type="Pfam" id="PF16353">
    <property type="entry name" value="LacZ_4"/>
    <property type="match status" value="1"/>
</dbReference>
<dbReference type="SMART" id="SM01038">
    <property type="entry name" value="Bgal_small_N"/>
    <property type="match status" value="1"/>
</dbReference>
<dbReference type="SUPFAM" id="SSF49303">
    <property type="entry name" value="beta-Galactosidase/glucuronidase domain"/>
    <property type="match status" value="2"/>
</dbReference>
<comment type="cofactor">
    <cofactor evidence="2">
        <name>Na(+)</name>
        <dbReference type="ChEBI" id="CHEBI:29101"/>
    </cofactor>
</comment>
<evidence type="ECO:0000256" key="4">
    <source>
        <dbReference type="ARBA" id="ARBA00012756"/>
    </source>
</evidence>
<dbReference type="GO" id="GO:0004565">
    <property type="term" value="F:beta-galactosidase activity"/>
    <property type="evidence" value="ECO:0007669"/>
    <property type="project" value="UniProtKB-EC"/>
</dbReference>
<reference evidence="10 11" key="1">
    <citation type="submission" date="2019-08" db="EMBL/GenBank/DDBJ databases">
        <title>In-depth cultivation of the pig gut microbiome towards novel bacterial diversity and tailored functional studies.</title>
        <authorList>
            <person name="Wylensek D."/>
            <person name="Hitch T.C.A."/>
            <person name="Clavel T."/>
        </authorList>
    </citation>
    <scope>NUCLEOTIDE SEQUENCE [LARGE SCALE GENOMIC DNA]</scope>
    <source>
        <strain evidence="10 11">BBE-744-WT-12</strain>
    </source>
</reference>
<dbReference type="GO" id="GO:0009341">
    <property type="term" value="C:beta-galactosidase complex"/>
    <property type="evidence" value="ECO:0007669"/>
    <property type="project" value="InterPro"/>
</dbReference>
<dbReference type="InterPro" id="IPR006103">
    <property type="entry name" value="Glyco_hydro_2_cat"/>
</dbReference>
<dbReference type="InterPro" id="IPR006104">
    <property type="entry name" value="Glyco_hydro_2_N"/>
</dbReference>
<sequence>MGKYTMKLFDCKSVRLWEKPLATSINRLRSRSTLFPFPDEQQAKKVSFEPFDCPQIMNLNGEWKFRCLACPEQVEEAFTGERFDDSGWDGITVPGNWTMQGYDKPHYTNVQMPWPHQPPFVPKENPTGVYRRTFEVDASLAGRRFVLHFSGVESCFFVYVNGVEVGMSKDSRTCAEFDVTPFVRTGENSLAVIVIRWSDGSVLEDQDHWWMAGIYRDVYLYHTAPQYIADVFARTKLVNDYTDGVLELQVDAGFSCEIHPEGYTAVVRLYDSAGNMVFDEPETVEFVVNKGIPVGFRKIAVPAPALWSAETPNLYRLTVTLLDPEKRVVEATGCDIGFKSVELKGGNILVNGQPVKFFGVNRHDFDPVHGKTVPFELMRRDVELMKSFNFNAVRTCHYPNDPRFCSLCDHYGLYVIDETNIECHAFYDFITDDPEWLPAMMERVTRMVVRDKNHPCVFEWSLGNESGMGANFGAMAGWIRRYDPTRLVHYEGAMRRHIWEREGEEWGAWATLEGLNAEISDSICPMYASFDSIDQYLAHNDPRPFIMCEYTHAMGNSNGSLVHYFELFRRERRMQGGFIWDWVDQGIEKSDAKGRKFYAYGGDFGDFPNDFDFCCNGMIWPDRVPHPSMFEFKYLAKPFTIRAAELSAGVFELVNYHYFKTLDELAFSYRIEVDGEVVDRGTLELPSVMPQSQARFTVPWHLPELGRNQEAFIIFTAAQKSAAPWAEAGFEVGHEQFKLELPPPAGAASALPAAKLERSGDTVAVGDSVLVFGAAGVPESWKFRGVELLAAAPAEQFLRGATDNDAIRCFIHTDERKVGFRWLEVYGLDGLEAESSPAEFRMENGVFTAESAAVYTAKNKAKLTVKRSLALLETGALAVNLEFDVPPELDDLPRLGWSIALPAGFENFTFFGNGPHENYCDRRAGSLVSLYRQTVTEQYVPYILPQECGNHTAVRFAAVDNGVAGLLAVAPQGMECSALHFTPADFLAANHTNELEARPETCFNLDLGQRGLGTHSCGEDTRPRYRIHSGTHRFGFCLMPFAVQERVEKLARQL</sequence>
<dbReference type="Gene3D" id="2.60.40.10">
    <property type="entry name" value="Immunoglobulins"/>
    <property type="match status" value="2"/>
</dbReference>
<dbReference type="PRINTS" id="PR00132">
    <property type="entry name" value="GLHYDRLASE2"/>
</dbReference>
<dbReference type="Pfam" id="PF02837">
    <property type="entry name" value="Glyco_hydro_2_N"/>
    <property type="match status" value="1"/>
</dbReference>
<evidence type="ECO:0000256" key="3">
    <source>
        <dbReference type="ARBA" id="ARBA00007401"/>
    </source>
</evidence>
<dbReference type="SUPFAM" id="SSF49785">
    <property type="entry name" value="Galactose-binding domain-like"/>
    <property type="match status" value="1"/>
</dbReference>
<gene>
    <name evidence="10" type="ORF">FYJ85_06095</name>
</gene>
<dbReference type="AlphaFoldDB" id="A0A844FZS5"/>
<keyword evidence="7" id="KW-0326">Glycosidase</keyword>
<keyword evidence="6" id="KW-0378">Hydrolase</keyword>
<evidence type="ECO:0000256" key="2">
    <source>
        <dbReference type="ARBA" id="ARBA00001959"/>
    </source>
</evidence>
<evidence type="ECO:0000256" key="6">
    <source>
        <dbReference type="ARBA" id="ARBA00022801"/>
    </source>
</evidence>
<dbReference type="InterPro" id="IPR013783">
    <property type="entry name" value="Ig-like_fold"/>
</dbReference>
<dbReference type="Gene3D" id="2.60.120.260">
    <property type="entry name" value="Galactose-binding domain-like"/>
    <property type="match status" value="1"/>
</dbReference>
<dbReference type="Pfam" id="PF00703">
    <property type="entry name" value="Glyco_hydro_2"/>
    <property type="match status" value="1"/>
</dbReference>
<dbReference type="InterPro" id="IPR050347">
    <property type="entry name" value="Bact_Beta-galactosidase"/>
</dbReference>
<dbReference type="Gene3D" id="2.70.98.10">
    <property type="match status" value="1"/>
</dbReference>
<dbReference type="Gene3D" id="3.20.20.80">
    <property type="entry name" value="Glycosidases"/>
    <property type="match status" value="1"/>
</dbReference>
<dbReference type="InterPro" id="IPR008979">
    <property type="entry name" value="Galactose-bd-like_sf"/>
</dbReference>
<dbReference type="PANTHER" id="PTHR46323">
    <property type="entry name" value="BETA-GALACTOSIDASE"/>
    <property type="match status" value="1"/>
</dbReference>
<dbReference type="EMBL" id="VUNS01000004">
    <property type="protein sequence ID" value="MST96616.1"/>
    <property type="molecule type" value="Genomic_DNA"/>
</dbReference>
<evidence type="ECO:0000256" key="8">
    <source>
        <dbReference type="ARBA" id="ARBA00032230"/>
    </source>
</evidence>
<protein>
    <recommendedName>
        <fullName evidence="5">Beta-galactosidase</fullName>
        <ecNumber evidence="4">3.2.1.23</ecNumber>
    </recommendedName>
    <alternativeName>
        <fullName evidence="8">Lactase</fullName>
    </alternativeName>
</protein>
<proteinExistence type="inferred from homology"/>